<dbReference type="GeneID" id="34233015"/>
<dbReference type="AlphaFoldDB" id="A0A1H3ZBR5"/>
<gene>
    <name evidence="3" type="ORF">SAMN05421875_10769</name>
</gene>
<evidence type="ECO:0000313" key="4">
    <source>
        <dbReference type="Proteomes" id="UP000199002"/>
    </source>
</evidence>
<dbReference type="SUPFAM" id="SSF56954">
    <property type="entry name" value="Outer membrane efflux proteins (OEP)"/>
    <property type="match status" value="1"/>
</dbReference>
<keyword evidence="2" id="KW-1134">Transmembrane beta strand</keyword>
<proteinExistence type="inferred from homology"/>
<dbReference type="EMBL" id="FNQJ01000007">
    <property type="protein sequence ID" value="SEA20824.1"/>
    <property type="molecule type" value="Genomic_DNA"/>
</dbReference>
<dbReference type="GO" id="GO:0005886">
    <property type="term" value="C:plasma membrane"/>
    <property type="evidence" value="ECO:0007669"/>
    <property type="project" value="UniProtKB-SubCell"/>
</dbReference>
<dbReference type="STRING" id="592050.SAMN05421875_10769"/>
<accession>A0A1H3ZBR5</accession>
<comment type="subcellular location">
    <subcellularLocation>
        <location evidence="2">Cell membrane</location>
        <topology evidence="2">Lipid-anchor</topology>
    </subcellularLocation>
</comment>
<keyword evidence="2 3" id="KW-0449">Lipoprotein</keyword>
<dbReference type="InterPro" id="IPR003423">
    <property type="entry name" value="OMP_efflux"/>
</dbReference>
<dbReference type="PANTHER" id="PTHR30203">
    <property type="entry name" value="OUTER MEMBRANE CATION EFFLUX PROTEIN"/>
    <property type="match status" value="1"/>
</dbReference>
<dbReference type="Pfam" id="PF02321">
    <property type="entry name" value="OEP"/>
    <property type="match status" value="2"/>
</dbReference>
<evidence type="ECO:0000256" key="1">
    <source>
        <dbReference type="ARBA" id="ARBA00007613"/>
    </source>
</evidence>
<keyword evidence="4" id="KW-1185">Reference proteome</keyword>
<dbReference type="Gene3D" id="2.20.200.10">
    <property type="entry name" value="Outer membrane efflux proteins (OEP)"/>
    <property type="match status" value="1"/>
</dbReference>
<comment type="similarity">
    <text evidence="1 2">Belongs to the outer membrane factor (OMF) (TC 1.B.17) family.</text>
</comment>
<name>A0A1H3ZBR5_9BURK</name>
<dbReference type="NCBIfam" id="TIGR01845">
    <property type="entry name" value="outer_NodT"/>
    <property type="match status" value="1"/>
</dbReference>
<keyword evidence="2" id="KW-0472">Membrane</keyword>
<keyword evidence="2" id="KW-0812">Transmembrane</keyword>
<keyword evidence="2" id="KW-0564">Palmitate</keyword>
<organism evidence="3 4">
    <name type="scientific">Acidovorax soli</name>
    <dbReference type="NCBI Taxonomy" id="592050"/>
    <lineage>
        <taxon>Bacteria</taxon>
        <taxon>Pseudomonadati</taxon>
        <taxon>Pseudomonadota</taxon>
        <taxon>Betaproteobacteria</taxon>
        <taxon>Burkholderiales</taxon>
        <taxon>Comamonadaceae</taxon>
        <taxon>Acidovorax</taxon>
    </lineage>
</organism>
<dbReference type="RefSeq" id="WP_092697785.1">
    <property type="nucleotide sequence ID" value="NZ_CAXIQW010000040.1"/>
</dbReference>
<dbReference type="Proteomes" id="UP000199002">
    <property type="component" value="Unassembled WGS sequence"/>
</dbReference>
<evidence type="ECO:0000313" key="3">
    <source>
        <dbReference type="EMBL" id="SEA20824.1"/>
    </source>
</evidence>
<protein>
    <submittedName>
        <fullName evidence="3">Efflux transporter, outer membrane factor (OMF) lipoprotein, NodT family</fullName>
    </submittedName>
</protein>
<evidence type="ECO:0000256" key="2">
    <source>
        <dbReference type="RuleBase" id="RU362097"/>
    </source>
</evidence>
<dbReference type="GO" id="GO:0015562">
    <property type="term" value="F:efflux transmembrane transporter activity"/>
    <property type="evidence" value="ECO:0007669"/>
    <property type="project" value="InterPro"/>
</dbReference>
<dbReference type="InterPro" id="IPR010131">
    <property type="entry name" value="MdtP/NodT-like"/>
</dbReference>
<dbReference type="PANTHER" id="PTHR30203:SF33">
    <property type="entry name" value="BLR4455 PROTEIN"/>
    <property type="match status" value="1"/>
</dbReference>
<dbReference type="Gene3D" id="1.20.1600.10">
    <property type="entry name" value="Outer membrane efflux proteins (OEP)"/>
    <property type="match status" value="1"/>
</dbReference>
<reference evidence="4" key="1">
    <citation type="submission" date="2016-10" db="EMBL/GenBank/DDBJ databases">
        <authorList>
            <person name="Varghese N."/>
            <person name="Submissions S."/>
        </authorList>
    </citation>
    <scope>NUCLEOTIDE SEQUENCE [LARGE SCALE GENOMIC DNA]</scope>
    <source>
        <strain evidence="4">DSM 25157</strain>
    </source>
</reference>
<dbReference type="PROSITE" id="PS51257">
    <property type="entry name" value="PROKAR_LIPOPROTEIN"/>
    <property type="match status" value="1"/>
</dbReference>
<sequence>MRTRNLKSPDRRLFIGLLGLSALATTGCAVGPDYVRPSVPAPHTLTREPLATAGTAGPVQRQWWKAFGSRELDDLVQEALDHSPTIEAAQATLRAVRQNTIAQRGFFYPTVQASYSRTRQNVGQSLSPPLNSGDTLYTYHTAQLSVSYTPDIFGSNRRQVEGLQAAEESQRLQLQAARLTLASNVTGGMLQAAMFAEQSALIEQAILAAQEQLRHMRLQQRNGYASGLDVATQQTLLVQLQQALPPLRKQLEQTRNLLATLAGRTPDAAPMVPHLSAFTLPELPQTVASALVEQRPDVRAAETDVQQASAAIGIAQAARLPQLSITAALGGGATSFDRMFAAGNTTWGLGANLLQPLFAGGSLQAHQRAAEAGLDAAAAKYRGAVLSAFQDVANTLYALDTDARALRMAEESETVSLTTRDLTQSQLRHGYSAQPAALAAEQSWLQARAAHVAARGTLLGDAVALYQALGGGVLADSMVD</sequence>